<dbReference type="PANTHER" id="PTHR14212:SF0">
    <property type="entry name" value="U4_U6 SMALL NUCLEAR RIBONUCLEOPROTEIN PRP3"/>
    <property type="match status" value="1"/>
</dbReference>
<sequence length="446" mass="50752">MVNHVTIQPNINPLSQDLDFDVIWVCENGRFCDAVDVFEANPEKNVVSYNAMLCGYLGIGDFMSAWKMLDKMDKKHVASWNAMINGYMKVGRIRETCELFDEMPKRNEVSYTIMILGCVGVSKFEKAWRWFVDMRRRGVMLDQKMFLVVLSVVIGLDNVVTLANLVTLAMKVGYNEDVVLGTGILNAFMRVGNFDMALRDAHLLRTGTYGDVVDGIVTNEQLKFEMITLYVEHPRPIEPPTEPTPPSPQPLKLTKKEQKKLQTQRRLARDKERQEMIRQGLVEPPKPKVKMSNLMKVLGSEATQHPTKLEMDIRSTAARCEQAHVDMNIARKLTPEEHPEKKERELFDDPNIARETIVSVYKMNDLSHPLTRFKVDVNAQENCLTGCAVISEGVSVFVVEGGKKSIKQYGKLILRRIDWVAAGKKEDDEVKMTMKMMVISLSTSVY</sequence>
<keyword evidence="2" id="KW-0507">mRNA processing</keyword>
<gene>
    <name evidence="11" type="ORF">T459_21634</name>
</gene>
<feature type="compositionally biased region" description="Pro residues" evidence="7">
    <location>
        <begin position="237"/>
        <end position="249"/>
    </location>
</feature>
<feature type="domain" description="Small nuclear ribonucleoprotein Prp3 C-terminal" evidence="9">
    <location>
        <begin position="359"/>
        <end position="424"/>
    </location>
</feature>
<keyword evidence="5" id="KW-0539">Nucleus</keyword>
<dbReference type="InterPro" id="IPR011990">
    <property type="entry name" value="TPR-like_helical_dom_sf"/>
</dbReference>
<evidence type="ECO:0000256" key="8">
    <source>
        <dbReference type="SAM" id="Phobius"/>
    </source>
</evidence>
<dbReference type="Pfam" id="PF06544">
    <property type="entry name" value="Prp3_C"/>
    <property type="match status" value="1"/>
</dbReference>
<evidence type="ECO:0000256" key="3">
    <source>
        <dbReference type="ARBA" id="ARBA00022737"/>
    </source>
</evidence>
<protein>
    <submittedName>
        <fullName evidence="11">Uncharacterized protein</fullName>
    </submittedName>
</protein>
<dbReference type="InterPro" id="IPR027104">
    <property type="entry name" value="Prp3"/>
</dbReference>
<keyword evidence="8" id="KW-0812">Transmembrane</keyword>
<keyword evidence="8" id="KW-0472">Membrane</keyword>
<evidence type="ECO:0000256" key="1">
    <source>
        <dbReference type="ARBA" id="ARBA00004123"/>
    </source>
</evidence>
<feature type="repeat" description="PPR" evidence="6">
    <location>
        <begin position="76"/>
        <end position="110"/>
    </location>
</feature>
<name>A0A2G2YX71_CAPAN</name>
<proteinExistence type="predicted"/>
<accession>A0A2G2YX71</accession>
<evidence type="ECO:0000256" key="4">
    <source>
        <dbReference type="ARBA" id="ARBA00023187"/>
    </source>
</evidence>
<dbReference type="EMBL" id="AYRZ02000008">
    <property type="protein sequence ID" value="PHT74357.1"/>
    <property type="molecule type" value="Genomic_DNA"/>
</dbReference>
<dbReference type="Pfam" id="PF01535">
    <property type="entry name" value="PPR"/>
    <property type="match status" value="2"/>
</dbReference>
<dbReference type="PROSITE" id="PS51375">
    <property type="entry name" value="PPR"/>
    <property type="match status" value="2"/>
</dbReference>
<reference evidence="11 12" key="1">
    <citation type="journal article" date="2014" name="Nat. Genet.">
        <title>Genome sequence of the hot pepper provides insights into the evolution of pungency in Capsicum species.</title>
        <authorList>
            <person name="Kim S."/>
            <person name="Park M."/>
            <person name="Yeom S.I."/>
            <person name="Kim Y.M."/>
            <person name="Lee J.M."/>
            <person name="Lee H.A."/>
            <person name="Seo E."/>
            <person name="Choi J."/>
            <person name="Cheong K."/>
            <person name="Kim K.T."/>
            <person name="Jung K."/>
            <person name="Lee G.W."/>
            <person name="Oh S.K."/>
            <person name="Bae C."/>
            <person name="Kim S.B."/>
            <person name="Lee H.Y."/>
            <person name="Kim S.Y."/>
            <person name="Kim M.S."/>
            <person name="Kang B.C."/>
            <person name="Jo Y.D."/>
            <person name="Yang H.B."/>
            <person name="Jeong H.J."/>
            <person name="Kang W.H."/>
            <person name="Kwon J.K."/>
            <person name="Shin C."/>
            <person name="Lim J.Y."/>
            <person name="Park J.H."/>
            <person name="Huh J.H."/>
            <person name="Kim J.S."/>
            <person name="Kim B.D."/>
            <person name="Cohen O."/>
            <person name="Paran I."/>
            <person name="Suh M.C."/>
            <person name="Lee S.B."/>
            <person name="Kim Y.K."/>
            <person name="Shin Y."/>
            <person name="Noh S.J."/>
            <person name="Park J."/>
            <person name="Seo Y.S."/>
            <person name="Kwon S.Y."/>
            <person name="Kim H.A."/>
            <person name="Park J.M."/>
            <person name="Kim H.J."/>
            <person name="Choi S.B."/>
            <person name="Bosland P.W."/>
            <person name="Reeves G."/>
            <person name="Jo S.H."/>
            <person name="Lee B.W."/>
            <person name="Cho H.T."/>
            <person name="Choi H.S."/>
            <person name="Lee M.S."/>
            <person name="Yu Y."/>
            <person name="Do Choi Y."/>
            <person name="Park B.S."/>
            <person name="van Deynze A."/>
            <person name="Ashrafi H."/>
            <person name="Hill T."/>
            <person name="Kim W.T."/>
            <person name="Pai H.S."/>
            <person name="Ahn H.K."/>
            <person name="Yeam I."/>
            <person name="Giovannoni J.J."/>
            <person name="Rose J.K."/>
            <person name="Sorensen I."/>
            <person name="Lee S.J."/>
            <person name="Kim R.W."/>
            <person name="Choi I.Y."/>
            <person name="Choi B.S."/>
            <person name="Lim J.S."/>
            <person name="Lee Y.H."/>
            <person name="Choi D."/>
        </authorList>
    </citation>
    <scope>NUCLEOTIDE SEQUENCE [LARGE SCALE GENOMIC DNA]</scope>
    <source>
        <strain evidence="12">cv. CM334</strain>
    </source>
</reference>
<feature type="region of interest" description="Disordered" evidence="7">
    <location>
        <begin position="235"/>
        <end position="271"/>
    </location>
</feature>
<evidence type="ECO:0000256" key="7">
    <source>
        <dbReference type="SAM" id="MobiDB-lite"/>
    </source>
</evidence>
<dbReference type="GO" id="GO:0046540">
    <property type="term" value="C:U4/U6 x U5 tri-snRNP complex"/>
    <property type="evidence" value="ECO:0000318"/>
    <property type="project" value="GO_Central"/>
</dbReference>
<keyword evidence="4" id="KW-0508">mRNA splicing</keyword>
<keyword evidence="8" id="KW-1133">Transmembrane helix</keyword>
<organism evidence="11 12">
    <name type="scientific">Capsicum annuum</name>
    <name type="common">Capsicum pepper</name>
    <dbReference type="NCBI Taxonomy" id="4072"/>
    <lineage>
        <taxon>Eukaryota</taxon>
        <taxon>Viridiplantae</taxon>
        <taxon>Streptophyta</taxon>
        <taxon>Embryophyta</taxon>
        <taxon>Tracheophyta</taxon>
        <taxon>Spermatophyta</taxon>
        <taxon>Magnoliopsida</taxon>
        <taxon>eudicotyledons</taxon>
        <taxon>Gunneridae</taxon>
        <taxon>Pentapetalae</taxon>
        <taxon>asterids</taxon>
        <taxon>lamiids</taxon>
        <taxon>Solanales</taxon>
        <taxon>Solanaceae</taxon>
        <taxon>Solanoideae</taxon>
        <taxon>Capsiceae</taxon>
        <taxon>Capsicum</taxon>
    </lineage>
</organism>
<feature type="domain" description="Pre-mRNA-splicing factor 3" evidence="10">
    <location>
        <begin position="200"/>
        <end position="334"/>
    </location>
</feature>
<dbReference type="Gramene" id="PHT74357">
    <property type="protein sequence ID" value="PHT74357"/>
    <property type="gene ID" value="T459_21634"/>
</dbReference>
<feature type="transmembrane region" description="Helical" evidence="8">
    <location>
        <begin position="145"/>
        <end position="170"/>
    </location>
</feature>
<keyword evidence="12" id="KW-1185">Reference proteome</keyword>
<evidence type="ECO:0000259" key="10">
    <source>
        <dbReference type="Pfam" id="PF08572"/>
    </source>
</evidence>
<evidence type="ECO:0000313" key="12">
    <source>
        <dbReference type="Proteomes" id="UP000222542"/>
    </source>
</evidence>
<dbReference type="GO" id="GO:0000398">
    <property type="term" value="P:mRNA splicing, via spliceosome"/>
    <property type="evidence" value="ECO:0000318"/>
    <property type="project" value="GO_Central"/>
</dbReference>
<dbReference type="CDD" id="cd24162">
    <property type="entry name" value="Prp3_C"/>
    <property type="match status" value="1"/>
</dbReference>
<dbReference type="Pfam" id="PF08572">
    <property type="entry name" value="PRP3"/>
    <property type="match status" value="1"/>
</dbReference>
<reference evidence="11 12" key="2">
    <citation type="journal article" date="2017" name="Genome Biol.">
        <title>New reference genome sequences of hot pepper reveal the massive evolution of plant disease-resistance genes by retroduplication.</title>
        <authorList>
            <person name="Kim S."/>
            <person name="Park J."/>
            <person name="Yeom S.I."/>
            <person name="Kim Y.M."/>
            <person name="Seo E."/>
            <person name="Kim K.T."/>
            <person name="Kim M.S."/>
            <person name="Lee J.M."/>
            <person name="Cheong K."/>
            <person name="Shin H.S."/>
            <person name="Kim S.B."/>
            <person name="Han K."/>
            <person name="Lee J."/>
            <person name="Park M."/>
            <person name="Lee H.A."/>
            <person name="Lee H.Y."/>
            <person name="Lee Y."/>
            <person name="Oh S."/>
            <person name="Lee J.H."/>
            <person name="Choi E."/>
            <person name="Choi E."/>
            <person name="Lee S.E."/>
            <person name="Jeon J."/>
            <person name="Kim H."/>
            <person name="Choi G."/>
            <person name="Song H."/>
            <person name="Lee J."/>
            <person name="Lee S.C."/>
            <person name="Kwon J.K."/>
            <person name="Lee H.Y."/>
            <person name="Koo N."/>
            <person name="Hong Y."/>
            <person name="Kim R.W."/>
            <person name="Kang W.H."/>
            <person name="Huh J.H."/>
            <person name="Kang B.C."/>
            <person name="Yang T.J."/>
            <person name="Lee Y.H."/>
            <person name="Bennetzen J.L."/>
            <person name="Choi D."/>
        </authorList>
    </citation>
    <scope>NUCLEOTIDE SEQUENCE [LARGE SCALE GENOMIC DNA]</scope>
    <source>
        <strain evidence="12">cv. CM334</strain>
    </source>
</reference>
<keyword evidence="3" id="KW-0677">Repeat</keyword>
<dbReference type="PANTHER" id="PTHR14212">
    <property type="entry name" value="U4/U6-ASSOCIATED RNA SPLICING FACTOR-RELATED"/>
    <property type="match status" value="1"/>
</dbReference>
<dbReference type="Proteomes" id="UP000222542">
    <property type="component" value="Unassembled WGS sequence"/>
</dbReference>
<evidence type="ECO:0000256" key="5">
    <source>
        <dbReference type="ARBA" id="ARBA00023242"/>
    </source>
</evidence>
<evidence type="ECO:0000256" key="6">
    <source>
        <dbReference type="PROSITE-ProRule" id="PRU00708"/>
    </source>
</evidence>
<comment type="subcellular location">
    <subcellularLocation>
        <location evidence="1">Nucleus</location>
    </subcellularLocation>
</comment>
<dbReference type="InterPro" id="IPR013881">
    <property type="entry name" value="Pre-mRNA_splic_Prp3_dom"/>
</dbReference>
<dbReference type="InterPro" id="IPR010541">
    <property type="entry name" value="Prp3_C"/>
</dbReference>
<dbReference type="Pfam" id="PF13041">
    <property type="entry name" value="PPR_2"/>
    <property type="match status" value="1"/>
</dbReference>
<dbReference type="NCBIfam" id="TIGR00756">
    <property type="entry name" value="PPR"/>
    <property type="match status" value="3"/>
</dbReference>
<comment type="caution">
    <text evidence="11">The sequence shown here is derived from an EMBL/GenBank/DDBJ whole genome shotgun (WGS) entry which is preliminary data.</text>
</comment>
<dbReference type="STRING" id="4072.A0A2G2YX71"/>
<evidence type="ECO:0000256" key="2">
    <source>
        <dbReference type="ARBA" id="ARBA00022664"/>
    </source>
</evidence>
<dbReference type="InterPro" id="IPR002885">
    <property type="entry name" value="PPR_rpt"/>
</dbReference>
<dbReference type="AlphaFoldDB" id="A0A2G2YX71"/>
<feature type="repeat" description="PPR" evidence="6">
    <location>
        <begin position="45"/>
        <end position="75"/>
    </location>
</feature>
<dbReference type="Gene3D" id="1.25.40.10">
    <property type="entry name" value="Tetratricopeptide repeat domain"/>
    <property type="match status" value="1"/>
</dbReference>
<evidence type="ECO:0000259" key="9">
    <source>
        <dbReference type="Pfam" id="PF06544"/>
    </source>
</evidence>
<evidence type="ECO:0000313" key="11">
    <source>
        <dbReference type="EMBL" id="PHT74357.1"/>
    </source>
</evidence>